<dbReference type="Pfam" id="PF01594">
    <property type="entry name" value="AI-2E_transport"/>
    <property type="match status" value="1"/>
</dbReference>
<evidence type="ECO:0000256" key="7">
    <source>
        <dbReference type="ARBA" id="ARBA00023136"/>
    </source>
</evidence>
<proteinExistence type="inferred from homology"/>
<dbReference type="AlphaFoldDB" id="A0A168J718"/>
<gene>
    <name evidence="9" type="ORF">PBAT_23280</name>
</gene>
<keyword evidence="5 8" id="KW-0812">Transmembrane</keyword>
<feature type="transmembrane region" description="Helical" evidence="8">
    <location>
        <begin position="315"/>
        <end position="340"/>
    </location>
</feature>
<keyword evidence="7 8" id="KW-0472">Membrane</keyword>
<evidence type="ECO:0000256" key="5">
    <source>
        <dbReference type="ARBA" id="ARBA00022692"/>
    </source>
</evidence>
<keyword evidence="10" id="KW-1185">Reference proteome</keyword>
<evidence type="ECO:0000256" key="6">
    <source>
        <dbReference type="ARBA" id="ARBA00022989"/>
    </source>
</evidence>
<evidence type="ECO:0000256" key="3">
    <source>
        <dbReference type="ARBA" id="ARBA00022448"/>
    </source>
</evidence>
<evidence type="ECO:0000256" key="4">
    <source>
        <dbReference type="ARBA" id="ARBA00022475"/>
    </source>
</evidence>
<organism evidence="9 10">
    <name type="scientific">Paenibacillus antarcticus</name>
    <dbReference type="NCBI Taxonomy" id="253703"/>
    <lineage>
        <taxon>Bacteria</taxon>
        <taxon>Bacillati</taxon>
        <taxon>Bacillota</taxon>
        <taxon>Bacilli</taxon>
        <taxon>Bacillales</taxon>
        <taxon>Paenibacillaceae</taxon>
        <taxon>Paenibacillus</taxon>
    </lineage>
</organism>
<comment type="similarity">
    <text evidence="2">Belongs to the autoinducer-2 exporter (AI-2E) (TC 2.A.86) family.</text>
</comment>
<feature type="transmembrane region" description="Helical" evidence="8">
    <location>
        <begin position="33"/>
        <end position="55"/>
    </location>
</feature>
<reference evidence="9 10" key="1">
    <citation type="submission" date="2016-03" db="EMBL/GenBank/DDBJ databases">
        <title>Draft genome sequence of Paenibacillus antarcticus CECT 5836.</title>
        <authorList>
            <person name="Shin S.-K."/>
            <person name="Yi H."/>
        </authorList>
    </citation>
    <scope>NUCLEOTIDE SEQUENCE [LARGE SCALE GENOMIC DNA]</scope>
    <source>
        <strain evidence="9 10">CECT 5836</strain>
    </source>
</reference>
<sequence>MTSLNRFIKICSAVILVFIIIYLGSLVDFVFKPILSLLSIIMVPLMLASFFYYLLRPLVNWMERPKLNRSLVILIIYLVIAILFSLFIIVVFPSLRTQFFNLVNNAPNLLNALGKQLQDLEQTGFLSKILPEDVSPLTQLTEYLNKGFSLLSNYVAGMFSFFSNFAVILLTFPILLFYMLKEGDKFGQKIVSFMPKRFREEATKVVHDIDSALSGFIVGRVVVNLALGVLMYIGFLIIGLPYTLLLTVIAVIMNFIPFIGAILSAIPIVIIGLIESPSVAIWSLVVILVSQQIQDNIISPYIFGKQLDIHPLTTIILVLVGSDAFGIIGVIVIIPVYMIVKIVVVKVYQLFFKQKWEDA</sequence>
<evidence type="ECO:0000256" key="1">
    <source>
        <dbReference type="ARBA" id="ARBA00004651"/>
    </source>
</evidence>
<dbReference type="RefSeq" id="WP_068653045.1">
    <property type="nucleotide sequence ID" value="NZ_CP043611.1"/>
</dbReference>
<dbReference type="PANTHER" id="PTHR21716:SF53">
    <property type="entry name" value="PERMEASE PERM-RELATED"/>
    <property type="match status" value="1"/>
</dbReference>
<keyword evidence="4" id="KW-1003">Cell membrane</keyword>
<evidence type="ECO:0000313" key="10">
    <source>
        <dbReference type="Proteomes" id="UP000077355"/>
    </source>
</evidence>
<dbReference type="GO" id="GO:0005886">
    <property type="term" value="C:plasma membrane"/>
    <property type="evidence" value="ECO:0007669"/>
    <property type="project" value="UniProtKB-SubCell"/>
</dbReference>
<keyword evidence="6 8" id="KW-1133">Transmembrane helix</keyword>
<dbReference type="Proteomes" id="UP000077355">
    <property type="component" value="Unassembled WGS sequence"/>
</dbReference>
<feature type="transmembrane region" description="Helical" evidence="8">
    <location>
        <begin position="154"/>
        <end position="180"/>
    </location>
</feature>
<comment type="caution">
    <text evidence="9">The sequence shown here is derived from an EMBL/GenBank/DDBJ whole genome shotgun (WGS) entry which is preliminary data.</text>
</comment>
<feature type="transmembrane region" description="Helical" evidence="8">
    <location>
        <begin position="281"/>
        <end position="303"/>
    </location>
</feature>
<dbReference type="GO" id="GO:0055085">
    <property type="term" value="P:transmembrane transport"/>
    <property type="evidence" value="ECO:0007669"/>
    <property type="project" value="TreeGrafter"/>
</dbReference>
<feature type="transmembrane region" description="Helical" evidence="8">
    <location>
        <begin position="67"/>
        <end position="92"/>
    </location>
</feature>
<protein>
    <submittedName>
        <fullName evidence="9">AI-2E family transporter</fullName>
    </submittedName>
</protein>
<name>A0A168J718_9BACL</name>
<dbReference type="EMBL" id="LVJI01000054">
    <property type="protein sequence ID" value="OAB40238.1"/>
    <property type="molecule type" value="Genomic_DNA"/>
</dbReference>
<accession>A0A168J718</accession>
<evidence type="ECO:0000256" key="8">
    <source>
        <dbReference type="SAM" id="Phobius"/>
    </source>
</evidence>
<dbReference type="PANTHER" id="PTHR21716">
    <property type="entry name" value="TRANSMEMBRANE PROTEIN"/>
    <property type="match status" value="1"/>
</dbReference>
<feature type="transmembrane region" description="Helical" evidence="8">
    <location>
        <begin position="7"/>
        <end position="27"/>
    </location>
</feature>
<dbReference type="InterPro" id="IPR002549">
    <property type="entry name" value="AI-2E-like"/>
</dbReference>
<feature type="transmembrane region" description="Helical" evidence="8">
    <location>
        <begin position="221"/>
        <end position="242"/>
    </location>
</feature>
<comment type="subcellular location">
    <subcellularLocation>
        <location evidence="1">Cell membrane</location>
        <topology evidence="1">Multi-pass membrane protein</topology>
    </subcellularLocation>
</comment>
<dbReference type="OrthoDB" id="9793390at2"/>
<keyword evidence="3" id="KW-0813">Transport</keyword>
<evidence type="ECO:0000256" key="2">
    <source>
        <dbReference type="ARBA" id="ARBA00009773"/>
    </source>
</evidence>
<evidence type="ECO:0000313" key="9">
    <source>
        <dbReference type="EMBL" id="OAB40238.1"/>
    </source>
</evidence>
<feature type="transmembrane region" description="Helical" evidence="8">
    <location>
        <begin position="248"/>
        <end position="274"/>
    </location>
</feature>